<evidence type="ECO:0000256" key="1">
    <source>
        <dbReference type="ARBA" id="ARBA00003618"/>
    </source>
</evidence>
<dbReference type="SUPFAM" id="SSF52540">
    <property type="entry name" value="P-loop containing nucleoside triphosphate hydrolases"/>
    <property type="match status" value="1"/>
</dbReference>
<evidence type="ECO:0000256" key="4">
    <source>
        <dbReference type="ARBA" id="ARBA00022741"/>
    </source>
</evidence>
<comment type="function">
    <text evidence="1 9">May be involved in recombinational repair of damaged DNA.</text>
</comment>
<dbReference type="FunFam" id="3.40.50.300:FF:000319">
    <property type="entry name" value="DNA repair protein RecN"/>
    <property type="match status" value="1"/>
</dbReference>
<comment type="similarity">
    <text evidence="2 9">Belongs to the RecN family.</text>
</comment>
<dbReference type="PANTHER" id="PTHR11059:SF0">
    <property type="entry name" value="DNA REPAIR PROTEIN RECN"/>
    <property type="match status" value="1"/>
</dbReference>
<proteinExistence type="inferred from homology"/>
<dbReference type="PANTHER" id="PTHR11059">
    <property type="entry name" value="DNA REPAIR PROTEIN RECN"/>
    <property type="match status" value="1"/>
</dbReference>
<dbReference type="GO" id="GO:0009432">
    <property type="term" value="P:SOS response"/>
    <property type="evidence" value="ECO:0007669"/>
    <property type="project" value="TreeGrafter"/>
</dbReference>
<dbReference type="AlphaFoldDB" id="A0A0D6EWC9"/>
<dbReference type="GO" id="GO:0043590">
    <property type="term" value="C:bacterial nucleoid"/>
    <property type="evidence" value="ECO:0007669"/>
    <property type="project" value="TreeGrafter"/>
</dbReference>
<dbReference type="RefSeq" id="WP_046488549.1">
    <property type="nucleotide sequence ID" value="NZ_LN827929.1"/>
</dbReference>
<dbReference type="GO" id="GO:0005524">
    <property type="term" value="F:ATP binding"/>
    <property type="evidence" value="ECO:0007669"/>
    <property type="project" value="UniProtKB-KW"/>
</dbReference>
<evidence type="ECO:0000256" key="2">
    <source>
        <dbReference type="ARBA" id="ARBA00009441"/>
    </source>
</evidence>
<dbReference type="NCBIfam" id="TIGR00634">
    <property type="entry name" value="recN"/>
    <property type="match status" value="1"/>
</dbReference>
<keyword evidence="13" id="KW-1185">Reference proteome</keyword>
<feature type="coiled-coil region" evidence="10">
    <location>
        <begin position="174"/>
        <end position="201"/>
    </location>
</feature>
<evidence type="ECO:0000256" key="7">
    <source>
        <dbReference type="ARBA" id="ARBA00023204"/>
    </source>
</evidence>
<gene>
    <name evidence="12" type="ORF">BN1208_1041</name>
</gene>
<dbReference type="Gene3D" id="3.40.50.300">
    <property type="entry name" value="P-loop containing nucleotide triphosphate hydrolases"/>
    <property type="match status" value="2"/>
</dbReference>
<keyword evidence="6" id="KW-0067">ATP-binding</keyword>
<dbReference type="EMBL" id="LN827929">
    <property type="protein sequence ID" value="CEZ19922.1"/>
    <property type="molecule type" value="Genomic_DNA"/>
</dbReference>
<evidence type="ECO:0000259" key="11">
    <source>
        <dbReference type="Pfam" id="PF02463"/>
    </source>
</evidence>
<dbReference type="InterPro" id="IPR003395">
    <property type="entry name" value="RecF/RecN/SMC_N"/>
</dbReference>
<organism evidence="12 13">
    <name type="scientific">Candidatus Methylopumilus planktonicus</name>
    <dbReference type="NCBI Taxonomy" id="1581557"/>
    <lineage>
        <taxon>Bacteria</taxon>
        <taxon>Pseudomonadati</taxon>
        <taxon>Pseudomonadota</taxon>
        <taxon>Betaproteobacteria</taxon>
        <taxon>Nitrosomonadales</taxon>
        <taxon>Methylophilaceae</taxon>
        <taxon>Candidatus Methylopumilus</taxon>
    </lineage>
</organism>
<evidence type="ECO:0000313" key="12">
    <source>
        <dbReference type="EMBL" id="CEZ19922.1"/>
    </source>
</evidence>
<keyword evidence="7 9" id="KW-0234">DNA repair</keyword>
<sequence>MLINLSILDFVIVDKMSLDFKSGFSALTGETGAGKSILIDALSLALGQRNEGGVVRLHQDKADISAIFDIKRNQEVINWLEENELESDGAELILRRVIHADGKSRAFINGKVATLQQLKELGESLVDIYSQNSHHSLLKLSAQRQILDNFGGHSDLAATTFQLYQAWHKLYMQKTEYEKNAQIYSDELAELRDKLRELKQFSFTLGDWETLQQDHVMMSHGNELIEDVNLCIEHLEKDETAISDRLHLVQQKISHALSIDEKLKESSDLIDSINIQTEELLRSLNRYLQKIDLDPERLKDIEARIQAIHNFGRKHRIKPEDFESTLLTWQARMDELESFQSDEGVDAKEKAALEAFNKSAELLSEARKTASETLSQNITAAMQKLSFSHGSFEVKLTSQDPTAHGLEQIEFLVASHLGAESRPIHKAASGGELSRLSLAIRVASISKANVPCMIFDEVDVGIGGSVAEIVGKLLKELGHHDQRQVLVITHLAQVASLAIHHYKVSKTQENNQTLSHIHLMDDKMRIDEIARMLGGISITDTTRAHAKEMLQA</sequence>
<dbReference type="Pfam" id="PF02463">
    <property type="entry name" value="SMC_N"/>
    <property type="match status" value="1"/>
</dbReference>
<dbReference type="InterPro" id="IPR004604">
    <property type="entry name" value="DNA_recomb/repair_RecN"/>
</dbReference>
<dbReference type="CDD" id="cd03241">
    <property type="entry name" value="ABC_RecN"/>
    <property type="match status" value="2"/>
</dbReference>
<dbReference type="GO" id="GO:0006281">
    <property type="term" value="P:DNA repair"/>
    <property type="evidence" value="ECO:0007669"/>
    <property type="project" value="UniProtKB-KW"/>
</dbReference>
<dbReference type="HOGENOM" id="CLU_018297_3_1_4"/>
<dbReference type="InterPro" id="IPR027417">
    <property type="entry name" value="P-loop_NTPase"/>
</dbReference>
<evidence type="ECO:0000256" key="5">
    <source>
        <dbReference type="ARBA" id="ARBA00022763"/>
    </source>
</evidence>
<keyword evidence="10" id="KW-0175">Coiled coil</keyword>
<keyword evidence="4" id="KW-0547">Nucleotide-binding</keyword>
<evidence type="ECO:0000256" key="9">
    <source>
        <dbReference type="PIRNR" id="PIRNR003128"/>
    </source>
</evidence>
<dbReference type="STRING" id="1581557.BN1208_1041"/>
<dbReference type="KEGG" id="mbat:BN1208_1041"/>
<accession>A0A0D6EWC9</accession>
<name>A0A0D6EWC9_9PROT</name>
<feature type="domain" description="RecF/RecN/SMC N-terminal" evidence="11">
    <location>
        <begin position="12"/>
        <end position="510"/>
    </location>
</feature>
<evidence type="ECO:0000313" key="13">
    <source>
        <dbReference type="Proteomes" id="UP000064007"/>
    </source>
</evidence>
<evidence type="ECO:0000256" key="8">
    <source>
        <dbReference type="ARBA" id="ARBA00033408"/>
    </source>
</evidence>
<keyword evidence="5 9" id="KW-0227">DNA damage</keyword>
<dbReference type="GO" id="GO:0006310">
    <property type="term" value="P:DNA recombination"/>
    <property type="evidence" value="ECO:0007669"/>
    <property type="project" value="InterPro"/>
</dbReference>
<dbReference type="OrthoDB" id="9806954at2"/>
<evidence type="ECO:0000256" key="6">
    <source>
        <dbReference type="ARBA" id="ARBA00022840"/>
    </source>
</evidence>
<protein>
    <recommendedName>
        <fullName evidence="3 9">DNA repair protein RecN</fullName>
    </recommendedName>
    <alternativeName>
        <fullName evidence="8 9">Recombination protein N</fullName>
    </alternativeName>
</protein>
<evidence type="ECO:0000256" key="10">
    <source>
        <dbReference type="SAM" id="Coils"/>
    </source>
</evidence>
<dbReference type="Proteomes" id="UP000064007">
    <property type="component" value="Chromosome 1"/>
</dbReference>
<dbReference type="NCBIfam" id="NF008121">
    <property type="entry name" value="PRK10869.1"/>
    <property type="match status" value="1"/>
</dbReference>
<evidence type="ECO:0000256" key="3">
    <source>
        <dbReference type="ARBA" id="ARBA00021315"/>
    </source>
</evidence>
<reference evidence="12" key="1">
    <citation type="submission" date="2014-12" db="EMBL/GenBank/DDBJ databases">
        <authorList>
            <person name="Salcher M Michaela"/>
        </authorList>
    </citation>
    <scope>NUCLEOTIDE SEQUENCE</scope>
    <source>
        <strain evidence="12">MMS-10A-171</strain>
    </source>
</reference>
<dbReference type="PIRSF" id="PIRSF003128">
    <property type="entry name" value="RecN"/>
    <property type="match status" value="1"/>
</dbReference>